<feature type="region of interest" description="Disordered" evidence="1">
    <location>
        <begin position="41"/>
        <end position="110"/>
    </location>
</feature>
<keyword evidence="3" id="KW-1185">Reference proteome</keyword>
<evidence type="ECO:0000313" key="2">
    <source>
        <dbReference type="EMBL" id="CAL1586958.1"/>
    </source>
</evidence>
<feature type="compositionally biased region" description="Basic and acidic residues" evidence="1">
    <location>
        <begin position="65"/>
        <end position="74"/>
    </location>
</feature>
<organism evidence="2 3">
    <name type="scientific">Knipowitschia caucasica</name>
    <name type="common">Caucasian dwarf goby</name>
    <name type="synonym">Pomatoschistus caucasicus</name>
    <dbReference type="NCBI Taxonomy" id="637954"/>
    <lineage>
        <taxon>Eukaryota</taxon>
        <taxon>Metazoa</taxon>
        <taxon>Chordata</taxon>
        <taxon>Craniata</taxon>
        <taxon>Vertebrata</taxon>
        <taxon>Euteleostomi</taxon>
        <taxon>Actinopterygii</taxon>
        <taxon>Neopterygii</taxon>
        <taxon>Teleostei</taxon>
        <taxon>Neoteleostei</taxon>
        <taxon>Acanthomorphata</taxon>
        <taxon>Gobiaria</taxon>
        <taxon>Gobiiformes</taxon>
        <taxon>Gobioidei</taxon>
        <taxon>Gobiidae</taxon>
        <taxon>Gobiinae</taxon>
        <taxon>Knipowitschia</taxon>
    </lineage>
</organism>
<name>A0AAV2KEL3_KNICA</name>
<accession>A0AAV2KEL3</accession>
<dbReference type="EMBL" id="OZ035839">
    <property type="protein sequence ID" value="CAL1586958.1"/>
    <property type="molecule type" value="Genomic_DNA"/>
</dbReference>
<gene>
    <name evidence="2" type="ORF">KC01_LOCUS16939</name>
</gene>
<evidence type="ECO:0000256" key="1">
    <source>
        <dbReference type="SAM" id="MobiDB-lite"/>
    </source>
</evidence>
<reference evidence="2 3" key="1">
    <citation type="submission" date="2024-04" db="EMBL/GenBank/DDBJ databases">
        <authorList>
            <person name="Waldvogel A.-M."/>
            <person name="Schoenle A."/>
        </authorList>
    </citation>
    <scope>NUCLEOTIDE SEQUENCE [LARGE SCALE GENOMIC DNA]</scope>
</reference>
<evidence type="ECO:0000313" key="3">
    <source>
        <dbReference type="Proteomes" id="UP001497482"/>
    </source>
</evidence>
<dbReference type="Proteomes" id="UP001497482">
    <property type="component" value="Chromosome 17"/>
</dbReference>
<feature type="compositionally biased region" description="Low complexity" evidence="1">
    <location>
        <begin position="48"/>
        <end position="64"/>
    </location>
</feature>
<sequence length="110" mass="12103">MLLISDSHKQPGAPLCSPSHVCALFKTSFFPFPCSLRWKDQSEDRSGDLSGDLSGDQSGDQSQDQSRDQSRDQSGDQDLANGTRYGSPRTHSRDATMGKTARLKPCAERR</sequence>
<proteinExistence type="predicted"/>
<protein>
    <submittedName>
        <fullName evidence="2">Uncharacterized protein</fullName>
    </submittedName>
</protein>
<dbReference type="AlphaFoldDB" id="A0AAV2KEL3"/>